<dbReference type="AlphaFoldDB" id="A0A845HH15"/>
<gene>
    <name evidence="2" type="ORF">GTP81_08545</name>
</gene>
<accession>A0A845HH15</accession>
<feature type="signal peptide" evidence="1">
    <location>
        <begin position="1"/>
        <end position="27"/>
    </location>
</feature>
<comment type="caution">
    <text evidence="2">The sequence shown here is derived from an EMBL/GenBank/DDBJ whole genome shotgun (WGS) entry which is preliminary data.</text>
</comment>
<feature type="chain" id="PRO_5032370301" evidence="1">
    <location>
        <begin position="28"/>
        <end position="236"/>
    </location>
</feature>
<evidence type="ECO:0000313" key="3">
    <source>
        <dbReference type="Proteomes" id="UP000484875"/>
    </source>
</evidence>
<protein>
    <submittedName>
        <fullName evidence="2">Uncharacterized protein</fullName>
    </submittedName>
</protein>
<reference evidence="2 3" key="1">
    <citation type="submission" date="2019-12" db="EMBL/GenBank/DDBJ databases">
        <title>Novel species isolated from a subtropical stream in China.</title>
        <authorList>
            <person name="Lu H."/>
        </authorList>
    </citation>
    <scope>NUCLEOTIDE SEQUENCE [LARGE SCALE GENOMIC DNA]</scope>
    <source>
        <strain evidence="2 3">FT107W</strain>
    </source>
</reference>
<evidence type="ECO:0000256" key="1">
    <source>
        <dbReference type="SAM" id="SignalP"/>
    </source>
</evidence>
<dbReference type="Proteomes" id="UP000484875">
    <property type="component" value="Unassembled WGS sequence"/>
</dbReference>
<keyword evidence="1" id="KW-0732">Signal</keyword>
<dbReference type="RefSeq" id="WP_161089476.1">
    <property type="nucleotide sequence ID" value="NZ_WWCV01000011.1"/>
</dbReference>
<organism evidence="2 3">
    <name type="scientific">Duganella vulcania</name>
    <dbReference type="NCBI Taxonomy" id="2692166"/>
    <lineage>
        <taxon>Bacteria</taxon>
        <taxon>Pseudomonadati</taxon>
        <taxon>Pseudomonadota</taxon>
        <taxon>Betaproteobacteria</taxon>
        <taxon>Burkholderiales</taxon>
        <taxon>Oxalobacteraceae</taxon>
        <taxon>Telluria group</taxon>
        <taxon>Duganella</taxon>
    </lineage>
</organism>
<keyword evidence="3" id="KW-1185">Reference proteome</keyword>
<name>A0A845HH15_9BURK</name>
<proteinExistence type="predicted"/>
<evidence type="ECO:0000313" key="2">
    <source>
        <dbReference type="EMBL" id="MYN16799.1"/>
    </source>
</evidence>
<sequence length="236" mass="25332">MPKTFSRSLFAAAFAIGLVCSASGAHAADTAPAKLPMAPAKPPSLYCANRIKDPAQNTQIPHQFMLLLVFQKGKGSSYFGNASTNQNGCIEDVQSVPNTAGTPQLLKSTGHYLTVPNCPNDCIYPRVAHAALNDGSDPLNTDSNRTIPWGIMSAVDSAPVDGGPGRHIEIWEVAVQDACHARRLYAYHTQCLNSLLRKALDRKDMLGEILVGYRVADNADGKTDPCPVINNVCLEK</sequence>
<dbReference type="EMBL" id="WWCV01000011">
    <property type="protein sequence ID" value="MYN16799.1"/>
    <property type="molecule type" value="Genomic_DNA"/>
</dbReference>